<evidence type="ECO:0000313" key="9">
    <source>
        <dbReference type="Proteomes" id="UP000652761"/>
    </source>
</evidence>
<feature type="region of interest" description="Disordered" evidence="5">
    <location>
        <begin position="64"/>
        <end position="90"/>
    </location>
</feature>
<dbReference type="GO" id="GO:0003700">
    <property type="term" value="F:DNA-binding transcription factor activity"/>
    <property type="evidence" value="ECO:0007669"/>
    <property type="project" value="InterPro"/>
</dbReference>
<gene>
    <name evidence="8" type="ORF">Taro_028285</name>
</gene>
<feature type="region of interest" description="Disordered" evidence="5">
    <location>
        <begin position="380"/>
        <end position="447"/>
    </location>
</feature>
<dbReference type="Pfam" id="PF14379">
    <property type="entry name" value="Myb_CC_LHEQLE"/>
    <property type="match status" value="1"/>
</dbReference>
<dbReference type="NCBIfam" id="TIGR01557">
    <property type="entry name" value="myb_SHAQKYF"/>
    <property type="match status" value="1"/>
</dbReference>
<dbReference type="InterPro" id="IPR025756">
    <property type="entry name" value="Myb_CC_LHEQLE"/>
</dbReference>
<evidence type="ECO:0000259" key="7">
    <source>
        <dbReference type="PROSITE" id="PS51294"/>
    </source>
</evidence>
<evidence type="ECO:0000256" key="2">
    <source>
        <dbReference type="ARBA" id="ARBA00023125"/>
    </source>
</evidence>
<feature type="chain" id="PRO_5032934053" description="HTH myb-type domain-containing protein" evidence="6">
    <location>
        <begin position="30"/>
        <end position="447"/>
    </location>
</feature>
<evidence type="ECO:0000256" key="3">
    <source>
        <dbReference type="ARBA" id="ARBA00023163"/>
    </source>
</evidence>
<evidence type="ECO:0000313" key="8">
    <source>
        <dbReference type="EMBL" id="MQL95618.1"/>
    </source>
</evidence>
<dbReference type="GO" id="GO:0003677">
    <property type="term" value="F:DNA binding"/>
    <property type="evidence" value="ECO:0007669"/>
    <property type="project" value="UniProtKB-KW"/>
</dbReference>
<dbReference type="AlphaFoldDB" id="A0A843VGV8"/>
<keyword evidence="2" id="KW-0238">DNA-binding</keyword>
<feature type="signal peptide" evidence="6">
    <location>
        <begin position="1"/>
        <end position="29"/>
    </location>
</feature>
<dbReference type="Proteomes" id="UP000652761">
    <property type="component" value="Unassembled WGS sequence"/>
</dbReference>
<keyword evidence="4" id="KW-0539">Nucleus</keyword>
<dbReference type="InterPro" id="IPR046955">
    <property type="entry name" value="PHR1-like"/>
</dbReference>
<feature type="domain" description="HTH myb-type" evidence="7">
    <location>
        <begin position="225"/>
        <end position="285"/>
    </location>
</feature>
<proteinExistence type="predicted"/>
<dbReference type="OrthoDB" id="551907at2759"/>
<sequence>MEFAARAIFSARLPLLFLVLLLICTAAAAGERARRRLARILFPCRSFIGPLFSGGSGISSDLHFSTNSSNGRQGSASSSQSLRRGSSFPLTDPSNSAAFYPSSSSLQLKESSEVVWSTDSIEKFLVGDDPPVGSEQIQNSTIITSVDLTRQNDWSDWVNSESLGGSWDGYLLDVNGTIDQSKAQCVAPQPPTHIIVHQPQSHQVTYEYGGTCAPISPLSSGSSTTPAKSRMRWTPELHECFVEAVNLLGGSERATPKGVLKLMKVDGLTIYHVKSHLQKYRTARYRPDSSEAASEKNANPLEEISPLDQKTGLGITEALRLQMEVQKQLHEQLEIQRKLQLQIEEQGKYLQMMFEKQCKMGHERLNFSPTQSLDVIHSVTRDQPSDKDPTEAENLAADTSIAQAKSPKVGTKQKMTEAELPDDVNPNRASESQCPLAKRARASNMDV</sequence>
<name>A0A843VGV8_COLES</name>
<dbReference type="Gene3D" id="1.10.10.60">
    <property type="entry name" value="Homeodomain-like"/>
    <property type="match status" value="1"/>
</dbReference>
<evidence type="ECO:0000256" key="1">
    <source>
        <dbReference type="ARBA" id="ARBA00023015"/>
    </source>
</evidence>
<dbReference type="InterPro" id="IPR017930">
    <property type="entry name" value="Myb_dom"/>
</dbReference>
<keyword evidence="9" id="KW-1185">Reference proteome</keyword>
<evidence type="ECO:0000256" key="4">
    <source>
        <dbReference type="ARBA" id="ARBA00023242"/>
    </source>
</evidence>
<feature type="compositionally biased region" description="Low complexity" evidence="5">
    <location>
        <begin position="67"/>
        <end position="90"/>
    </location>
</feature>
<feature type="region of interest" description="Disordered" evidence="5">
    <location>
        <begin position="282"/>
        <end position="305"/>
    </location>
</feature>
<keyword evidence="1" id="KW-0805">Transcription regulation</keyword>
<dbReference type="InterPro" id="IPR001005">
    <property type="entry name" value="SANT/Myb"/>
</dbReference>
<dbReference type="FunFam" id="1.10.10.60:FF:000002">
    <property type="entry name" value="Myb family transcription factor"/>
    <property type="match status" value="1"/>
</dbReference>
<dbReference type="PROSITE" id="PS51294">
    <property type="entry name" value="HTH_MYB"/>
    <property type="match status" value="1"/>
</dbReference>
<evidence type="ECO:0000256" key="6">
    <source>
        <dbReference type="SAM" id="SignalP"/>
    </source>
</evidence>
<keyword evidence="6" id="KW-0732">Signal</keyword>
<organism evidence="8 9">
    <name type="scientific">Colocasia esculenta</name>
    <name type="common">Wild taro</name>
    <name type="synonym">Arum esculentum</name>
    <dbReference type="NCBI Taxonomy" id="4460"/>
    <lineage>
        <taxon>Eukaryota</taxon>
        <taxon>Viridiplantae</taxon>
        <taxon>Streptophyta</taxon>
        <taxon>Embryophyta</taxon>
        <taxon>Tracheophyta</taxon>
        <taxon>Spermatophyta</taxon>
        <taxon>Magnoliopsida</taxon>
        <taxon>Liliopsida</taxon>
        <taxon>Araceae</taxon>
        <taxon>Aroideae</taxon>
        <taxon>Colocasieae</taxon>
        <taxon>Colocasia</taxon>
    </lineage>
</organism>
<evidence type="ECO:0000256" key="5">
    <source>
        <dbReference type="SAM" id="MobiDB-lite"/>
    </source>
</evidence>
<comment type="caution">
    <text evidence="8">The sequence shown here is derived from an EMBL/GenBank/DDBJ whole genome shotgun (WGS) entry which is preliminary data.</text>
</comment>
<dbReference type="PANTHER" id="PTHR31499:SF80">
    <property type="entry name" value="HTH MYB-TYPE DOMAIN-CONTAINING PROTEIN"/>
    <property type="match status" value="1"/>
</dbReference>
<reference evidence="8" key="1">
    <citation type="submission" date="2017-07" db="EMBL/GenBank/DDBJ databases">
        <title>Taro Niue Genome Assembly and Annotation.</title>
        <authorList>
            <person name="Atibalentja N."/>
            <person name="Keating K."/>
            <person name="Fields C.J."/>
        </authorList>
    </citation>
    <scope>NUCLEOTIDE SEQUENCE</scope>
    <source>
        <strain evidence="8">Niue_2</strain>
        <tissue evidence="8">Leaf</tissue>
    </source>
</reference>
<protein>
    <recommendedName>
        <fullName evidence="7">HTH myb-type domain-containing protein</fullName>
    </recommendedName>
</protein>
<dbReference type="InterPro" id="IPR009057">
    <property type="entry name" value="Homeodomain-like_sf"/>
</dbReference>
<dbReference type="PANTHER" id="PTHR31499">
    <property type="entry name" value="MYB FAMILY TRANSCRIPTION FACTOR PHL11"/>
    <property type="match status" value="1"/>
</dbReference>
<accession>A0A843VGV8</accession>
<dbReference type="EMBL" id="NMUH01001812">
    <property type="protein sequence ID" value="MQL95618.1"/>
    <property type="molecule type" value="Genomic_DNA"/>
</dbReference>
<keyword evidence="3" id="KW-0804">Transcription</keyword>
<dbReference type="SUPFAM" id="SSF46689">
    <property type="entry name" value="Homeodomain-like"/>
    <property type="match status" value="1"/>
</dbReference>
<dbReference type="Pfam" id="PF00249">
    <property type="entry name" value="Myb_DNA-binding"/>
    <property type="match status" value="1"/>
</dbReference>
<feature type="compositionally biased region" description="Basic and acidic residues" evidence="5">
    <location>
        <begin position="380"/>
        <end position="390"/>
    </location>
</feature>
<dbReference type="InterPro" id="IPR006447">
    <property type="entry name" value="Myb_dom_plants"/>
</dbReference>